<dbReference type="CDD" id="cd00609">
    <property type="entry name" value="AAT_like"/>
    <property type="match status" value="1"/>
</dbReference>
<dbReference type="Pfam" id="PF00155">
    <property type="entry name" value="Aminotran_1_2"/>
    <property type="match status" value="1"/>
</dbReference>
<feature type="domain" description="Aminotransferase class I/classII large" evidence="6">
    <location>
        <begin position="68"/>
        <end position="369"/>
    </location>
</feature>
<evidence type="ECO:0000256" key="5">
    <source>
        <dbReference type="ARBA" id="ARBA00037974"/>
    </source>
</evidence>
<gene>
    <name evidence="7" type="ORF">FBQ74_07955</name>
</gene>
<sequence>MSVFIERQGTGSLKYDGVECKFGVTYPDMVSMWIADMDVALPPAIQNTVNHYISSSAVGYQSVPVAPAVVRWLAKGGTYIEPEWVVPCNGVLSTIFLSVTLYSEPDSKVAVIAPTYSPLYDAVRDSGRNLQVVSTLQNEDGEWSLDITAIDPQSSMLLMCNPQNPTGHVWRPDQLAEIADYCRQHSIMIICDEIHADFMFEQPFTSFVNASIDSTENIIVLRSASKSFNLAGIDNAAYAVCANNHVRDVLNNALDRRHLVPSPLACRVLNTAYSRCDDWFFAVLSAISANRMLLVNARGKLPDTLRLHVPRGTYFALLDARTHSENPADTLLHDYHLALGSGDPEFAPGFFRLNLSTSTENIEALIARLTICSE</sequence>
<proteinExistence type="inferred from homology"/>
<comment type="similarity">
    <text evidence="5">Belongs to the class-II pyridoxal-phosphate-dependent aminotransferase family. MalY/PatB cystathionine beta-lyase subfamily.</text>
</comment>
<dbReference type="AlphaFoldDB" id="A0A5B7YCJ6"/>
<evidence type="ECO:0000256" key="4">
    <source>
        <dbReference type="ARBA" id="ARBA00023239"/>
    </source>
</evidence>
<protein>
    <recommendedName>
        <fullName evidence="2">cysteine-S-conjugate beta-lyase</fullName>
        <ecNumber evidence="2">4.4.1.13</ecNumber>
    </recommendedName>
</protein>
<dbReference type="Proteomes" id="UP000304912">
    <property type="component" value="Chromosome"/>
</dbReference>
<keyword evidence="3" id="KW-0663">Pyridoxal phosphate</keyword>
<dbReference type="InterPro" id="IPR051798">
    <property type="entry name" value="Class-II_PLP-Dep_Aminotrans"/>
</dbReference>
<dbReference type="SUPFAM" id="SSF53383">
    <property type="entry name" value="PLP-dependent transferases"/>
    <property type="match status" value="1"/>
</dbReference>
<dbReference type="InterPro" id="IPR015422">
    <property type="entry name" value="PyrdxlP-dep_Trfase_small"/>
</dbReference>
<keyword evidence="4" id="KW-0456">Lyase</keyword>
<dbReference type="GO" id="GO:0008483">
    <property type="term" value="F:transaminase activity"/>
    <property type="evidence" value="ECO:0007669"/>
    <property type="project" value="UniProtKB-KW"/>
</dbReference>
<keyword evidence="8" id="KW-1185">Reference proteome</keyword>
<keyword evidence="7" id="KW-0808">Transferase</keyword>
<dbReference type="Gene3D" id="3.40.640.10">
    <property type="entry name" value="Type I PLP-dependent aspartate aminotransferase-like (Major domain)"/>
    <property type="match status" value="1"/>
</dbReference>
<dbReference type="RefSeq" id="WP_139756166.1">
    <property type="nucleotide sequence ID" value="NZ_CP039852.1"/>
</dbReference>
<dbReference type="KEGG" id="salk:FBQ74_07955"/>
<dbReference type="GO" id="GO:0030170">
    <property type="term" value="F:pyridoxal phosphate binding"/>
    <property type="evidence" value="ECO:0007669"/>
    <property type="project" value="InterPro"/>
</dbReference>
<dbReference type="EC" id="4.4.1.13" evidence="2"/>
<dbReference type="OrthoDB" id="3224382at2"/>
<evidence type="ECO:0000259" key="6">
    <source>
        <dbReference type="Pfam" id="PF00155"/>
    </source>
</evidence>
<evidence type="ECO:0000256" key="3">
    <source>
        <dbReference type="ARBA" id="ARBA00022898"/>
    </source>
</evidence>
<dbReference type="EMBL" id="CP039852">
    <property type="protein sequence ID" value="QCZ93422.1"/>
    <property type="molecule type" value="Genomic_DNA"/>
</dbReference>
<evidence type="ECO:0000313" key="8">
    <source>
        <dbReference type="Proteomes" id="UP000304912"/>
    </source>
</evidence>
<evidence type="ECO:0000313" key="7">
    <source>
        <dbReference type="EMBL" id="QCZ93422.1"/>
    </source>
</evidence>
<comment type="cofactor">
    <cofactor evidence="1">
        <name>pyridoxal 5'-phosphate</name>
        <dbReference type="ChEBI" id="CHEBI:597326"/>
    </cofactor>
</comment>
<reference evidence="7 8" key="1">
    <citation type="submission" date="2019-04" db="EMBL/GenBank/DDBJ databases">
        <title>Salinimonas iocasae sp. nov., a halophilic bacterium isolated from the outer tube casing of tubeworms in Okinawa Trough.</title>
        <authorList>
            <person name="Zhang H."/>
            <person name="Wang H."/>
            <person name="Li C."/>
        </authorList>
    </citation>
    <scope>NUCLEOTIDE SEQUENCE [LARGE SCALE GENOMIC DNA]</scope>
    <source>
        <strain evidence="7 8">KX18D6</strain>
    </source>
</reference>
<dbReference type="PANTHER" id="PTHR43525:SF1">
    <property type="entry name" value="PROTEIN MALY"/>
    <property type="match status" value="1"/>
</dbReference>
<keyword evidence="7" id="KW-0032">Aminotransferase</keyword>
<dbReference type="InterPro" id="IPR004839">
    <property type="entry name" value="Aminotransferase_I/II_large"/>
</dbReference>
<dbReference type="PANTHER" id="PTHR43525">
    <property type="entry name" value="PROTEIN MALY"/>
    <property type="match status" value="1"/>
</dbReference>
<evidence type="ECO:0000256" key="1">
    <source>
        <dbReference type="ARBA" id="ARBA00001933"/>
    </source>
</evidence>
<name>A0A5B7YCJ6_9ALTE</name>
<accession>A0A5B7YCJ6</accession>
<dbReference type="InterPro" id="IPR015424">
    <property type="entry name" value="PyrdxlP-dep_Trfase"/>
</dbReference>
<dbReference type="GO" id="GO:0047804">
    <property type="term" value="F:cysteine-S-conjugate beta-lyase activity"/>
    <property type="evidence" value="ECO:0007669"/>
    <property type="project" value="UniProtKB-EC"/>
</dbReference>
<dbReference type="InterPro" id="IPR015421">
    <property type="entry name" value="PyrdxlP-dep_Trfase_major"/>
</dbReference>
<evidence type="ECO:0000256" key="2">
    <source>
        <dbReference type="ARBA" id="ARBA00012224"/>
    </source>
</evidence>
<organism evidence="7 8">
    <name type="scientific">Salinimonas iocasae</name>
    <dbReference type="NCBI Taxonomy" id="2572577"/>
    <lineage>
        <taxon>Bacteria</taxon>
        <taxon>Pseudomonadati</taxon>
        <taxon>Pseudomonadota</taxon>
        <taxon>Gammaproteobacteria</taxon>
        <taxon>Alteromonadales</taxon>
        <taxon>Alteromonadaceae</taxon>
        <taxon>Alteromonas/Salinimonas group</taxon>
        <taxon>Salinimonas</taxon>
    </lineage>
</organism>
<dbReference type="Gene3D" id="3.90.1150.10">
    <property type="entry name" value="Aspartate Aminotransferase, domain 1"/>
    <property type="match status" value="1"/>
</dbReference>